<sequence>MLSGRQRCGSAALMSRGGYTLGRELHQFEAILGTALPPAGKTAHGIQVHDSYSADAAAERGDRKMTGHHGFSRAAFSTRCH</sequence>
<proteinExistence type="predicted"/>
<keyword evidence="1" id="KW-0614">Plasmid</keyword>
<name>A0A1L7ANR1_9PROT</name>
<dbReference type="AlphaFoldDB" id="A0A1L7ANR1"/>
<protein>
    <submittedName>
        <fullName evidence="1">Uncharacterized protein</fullName>
    </submittedName>
</protein>
<evidence type="ECO:0000313" key="1">
    <source>
        <dbReference type="EMBL" id="APT60418.1"/>
    </source>
</evidence>
<dbReference type="KEGG" id="rgi:RGI145_24025"/>
<reference evidence="1 2" key="1">
    <citation type="submission" date="2016-05" db="EMBL/GenBank/DDBJ databases">
        <title>Complete Genome and Methylome Analysis of Psychrotrophic Bacterial Isolates from Antarctic Lake Untersee.</title>
        <authorList>
            <person name="Fomenkov A."/>
            <person name="Akimov V.N."/>
            <person name="Vasilyeva L.V."/>
            <person name="Andersen D."/>
            <person name="Vincze T."/>
            <person name="Roberts R.J."/>
        </authorList>
    </citation>
    <scope>NUCLEOTIDE SEQUENCE [LARGE SCALE GENOMIC DNA]</scope>
    <source>
        <strain evidence="1 2">U14-5</strain>
        <plasmid evidence="2">Plasmid 3</plasmid>
    </source>
</reference>
<dbReference type="EMBL" id="CP015587">
    <property type="protein sequence ID" value="APT60418.1"/>
    <property type="molecule type" value="Genomic_DNA"/>
</dbReference>
<dbReference type="Proteomes" id="UP000185494">
    <property type="component" value="Plasmid 3"/>
</dbReference>
<gene>
    <name evidence="1" type="ORF">RGI145_24025</name>
</gene>
<accession>A0A1L7ANR1</accession>
<organism evidence="1 2">
    <name type="scientific">Roseomonas gilardii</name>
    <dbReference type="NCBI Taxonomy" id="257708"/>
    <lineage>
        <taxon>Bacteria</taxon>
        <taxon>Pseudomonadati</taxon>
        <taxon>Pseudomonadota</taxon>
        <taxon>Alphaproteobacteria</taxon>
        <taxon>Acetobacterales</taxon>
        <taxon>Roseomonadaceae</taxon>
        <taxon>Roseomonas</taxon>
    </lineage>
</organism>
<geneLocation type="plasmid" evidence="1 2">
    <name>3</name>
</geneLocation>
<evidence type="ECO:0000313" key="2">
    <source>
        <dbReference type="Proteomes" id="UP000185494"/>
    </source>
</evidence>